<evidence type="ECO:0000256" key="25">
    <source>
        <dbReference type="PROSITE-ProRule" id="PRU00146"/>
    </source>
</evidence>
<feature type="compositionally biased region" description="Low complexity" evidence="28">
    <location>
        <begin position="1213"/>
        <end position="1226"/>
    </location>
</feature>
<feature type="compositionally biased region" description="Basic residues" evidence="28">
    <location>
        <begin position="1058"/>
        <end position="1068"/>
    </location>
</feature>
<feature type="compositionally biased region" description="Acidic residues" evidence="28">
    <location>
        <begin position="15"/>
        <end position="36"/>
    </location>
</feature>
<dbReference type="OrthoDB" id="308383at2759"/>
<feature type="domain" description="PHD-type" evidence="29">
    <location>
        <begin position="420"/>
        <end position="470"/>
    </location>
</feature>
<feature type="compositionally biased region" description="Low complexity" evidence="28">
    <location>
        <begin position="2063"/>
        <end position="2078"/>
    </location>
</feature>
<keyword evidence="14 27" id="KW-0175">Coiled coil</keyword>
<dbReference type="PROSITE" id="PS50016">
    <property type="entry name" value="ZF_PHD_2"/>
    <property type="match status" value="3"/>
</dbReference>
<feature type="region of interest" description="Disordered" evidence="28">
    <location>
        <begin position="1"/>
        <end position="113"/>
    </location>
</feature>
<feature type="compositionally biased region" description="Basic and acidic residues" evidence="28">
    <location>
        <begin position="1107"/>
        <end position="1120"/>
    </location>
</feature>
<dbReference type="CDD" id="cd15512">
    <property type="entry name" value="PHD4_KMT2C_like"/>
    <property type="match status" value="1"/>
</dbReference>
<evidence type="ECO:0000256" key="24">
    <source>
        <dbReference type="ARBA" id="ARBA00072631"/>
    </source>
</evidence>
<keyword evidence="19 26" id="KW-0539">Nucleus</keyword>
<feature type="compositionally biased region" description="Basic and acidic residues" evidence="28">
    <location>
        <begin position="1086"/>
        <end position="1095"/>
    </location>
</feature>
<evidence type="ECO:0000256" key="9">
    <source>
        <dbReference type="ARBA" id="ARBA00022771"/>
    </source>
</evidence>
<keyword evidence="4" id="KW-0489">Methyltransferase</keyword>
<feature type="domain" description="PHD-type" evidence="29">
    <location>
        <begin position="768"/>
        <end position="818"/>
    </location>
</feature>
<dbReference type="Pfam" id="PF13771">
    <property type="entry name" value="zf-HC5HC2H"/>
    <property type="match status" value="1"/>
</dbReference>
<feature type="region of interest" description="Disordered" evidence="28">
    <location>
        <begin position="1044"/>
        <end position="1071"/>
    </location>
</feature>
<keyword evidence="18" id="KW-0804">Transcription</keyword>
<dbReference type="FunFam" id="3.30.40.10:FF:000852">
    <property type="entry name" value="Histone-lysine N-methyltransferase 2C"/>
    <property type="match status" value="1"/>
</dbReference>
<dbReference type="Pfam" id="PF05964">
    <property type="entry name" value="FYRN"/>
    <property type="match status" value="1"/>
</dbReference>
<dbReference type="SUPFAM" id="SSF82199">
    <property type="entry name" value="SET domain"/>
    <property type="match status" value="1"/>
</dbReference>
<comment type="subcellular location">
    <subcellularLocation>
        <location evidence="1">Nucleus</location>
    </subcellularLocation>
</comment>
<dbReference type="CDD" id="cd15666">
    <property type="entry name" value="ePHD2_KMT2C_like"/>
    <property type="match status" value="1"/>
</dbReference>
<reference evidence="34" key="1">
    <citation type="submission" date="2022-01" db="EMBL/GenBank/DDBJ databases">
        <authorList>
            <person name="King R."/>
        </authorList>
    </citation>
    <scope>NUCLEOTIDE SEQUENCE</scope>
</reference>
<keyword evidence="11" id="KW-0156">Chromatin regulator</keyword>
<dbReference type="PROSITE" id="PS50280">
    <property type="entry name" value="SET"/>
    <property type="match status" value="1"/>
</dbReference>
<feature type="region of interest" description="Disordered" evidence="28">
    <location>
        <begin position="211"/>
        <end position="234"/>
    </location>
</feature>
<feature type="compositionally biased region" description="Low complexity" evidence="28">
    <location>
        <begin position="2279"/>
        <end position="2297"/>
    </location>
</feature>
<dbReference type="PANTHER" id="PTHR45888:SF6">
    <property type="entry name" value="HL01030P-RELATED"/>
    <property type="match status" value="1"/>
</dbReference>
<feature type="region of interest" description="Disordered" evidence="28">
    <location>
        <begin position="1085"/>
        <end position="1120"/>
    </location>
</feature>
<feature type="region of interest" description="Disordered" evidence="28">
    <location>
        <begin position="2482"/>
        <end position="2518"/>
    </location>
</feature>
<feature type="region of interest" description="Disordered" evidence="28">
    <location>
        <begin position="1702"/>
        <end position="1773"/>
    </location>
</feature>
<feature type="DNA-binding region" description="HMG box" evidence="26">
    <location>
        <begin position="1283"/>
        <end position="1349"/>
    </location>
</feature>
<dbReference type="GO" id="GO:0032259">
    <property type="term" value="P:methylation"/>
    <property type="evidence" value="ECO:0007669"/>
    <property type="project" value="UniProtKB-KW"/>
</dbReference>
<dbReference type="PROSITE" id="PS51805">
    <property type="entry name" value="EPHD"/>
    <property type="match status" value="2"/>
</dbReference>
<feature type="region of interest" description="Disordered" evidence="28">
    <location>
        <begin position="1468"/>
        <end position="1489"/>
    </location>
</feature>
<keyword evidence="35" id="KW-1185">Reference proteome</keyword>
<dbReference type="SMART" id="SM00249">
    <property type="entry name" value="PHD"/>
    <property type="match status" value="8"/>
</dbReference>
<evidence type="ECO:0000256" key="8">
    <source>
        <dbReference type="ARBA" id="ARBA00022737"/>
    </source>
</evidence>
<comment type="function">
    <text evidence="22">Histone methyltransferase that catalyzes methyl group transfer from S-adenosyl-L-methionine to the epsilon-amino group of 'Lys-4' of histone H3 (H3K4). Part of chromatin remodeling machinery predominantly forms H3K4me1 methylation marks at active chromatin sites where transcription and DNA repair take place. Likely plays a redundant role with KMT2D in enriching H3K4me1 mark on primed and active enhancer elements.</text>
</comment>
<feature type="coiled-coil region" evidence="27">
    <location>
        <begin position="1967"/>
        <end position="1994"/>
    </location>
</feature>
<dbReference type="InterPro" id="IPR009071">
    <property type="entry name" value="HMG_box_dom"/>
</dbReference>
<feature type="compositionally biased region" description="Pro residues" evidence="28">
    <location>
        <begin position="220"/>
        <end position="234"/>
    </location>
</feature>
<feature type="compositionally biased region" description="Basic and acidic residues" evidence="28">
    <location>
        <begin position="3272"/>
        <end position="3284"/>
    </location>
</feature>
<keyword evidence="6" id="KW-0949">S-adenosyl-L-methionine</keyword>
<keyword evidence="2" id="KW-0488">Methylation</keyword>
<keyword evidence="3" id="KW-0597">Phosphoprotein</keyword>
<evidence type="ECO:0000256" key="12">
    <source>
        <dbReference type="ARBA" id="ARBA00022990"/>
    </source>
</evidence>
<dbReference type="InterPro" id="IPR003888">
    <property type="entry name" value="FYrich_N"/>
</dbReference>
<evidence type="ECO:0000256" key="18">
    <source>
        <dbReference type="ARBA" id="ARBA00023163"/>
    </source>
</evidence>
<keyword evidence="13" id="KW-0805">Transcription regulation</keyword>
<dbReference type="EMBL" id="OV725083">
    <property type="protein sequence ID" value="CAH1407273.1"/>
    <property type="molecule type" value="Genomic_DNA"/>
</dbReference>
<feature type="domain" description="Post-SET" evidence="32">
    <location>
        <begin position="4115"/>
        <end position="4131"/>
    </location>
</feature>
<dbReference type="SMART" id="SM00542">
    <property type="entry name" value="FYRC"/>
    <property type="match status" value="1"/>
</dbReference>
<evidence type="ECO:0000256" key="2">
    <source>
        <dbReference type="ARBA" id="ARBA00022481"/>
    </source>
</evidence>
<dbReference type="CDD" id="cd15510">
    <property type="entry name" value="PHD2_KMT2C_like"/>
    <property type="match status" value="1"/>
</dbReference>
<evidence type="ECO:0000256" key="15">
    <source>
        <dbReference type="ARBA" id="ARBA00023125"/>
    </source>
</evidence>
<dbReference type="GO" id="GO:0044666">
    <property type="term" value="C:MLL3/4 complex"/>
    <property type="evidence" value="ECO:0007669"/>
    <property type="project" value="TreeGrafter"/>
</dbReference>
<evidence type="ECO:0000256" key="6">
    <source>
        <dbReference type="ARBA" id="ARBA00022691"/>
    </source>
</evidence>
<dbReference type="CDD" id="cd21997">
    <property type="entry name" value="HMG_KMT2C-like"/>
    <property type="match status" value="1"/>
</dbReference>
<dbReference type="PANTHER" id="PTHR45888">
    <property type="entry name" value="HL01030P-RELATED"/>
    <property type="match status" value="1"/>
</dbReference>
<feature type="domain" description="PHD-type" evidence="33">
    <location>
        <begin position="249"/>
        <end position="362"/>
    </location>
</feature>
<evidence type="ECO:0000259" key="31">
    <source>
        <dbReference type="PROSITE" id="PS50280"/>
    </source>
</evidence>
<feature type="compositionally biased region" description="Pro residues" evidence="28">
    <location>
        <begin position="1811"/>
        <end position="1827"/>
    </location>
</feature>
<keyword evidence="8" id="KW-0677">Repeat</keyword>
<dbReference type="GO" id="GO:0098687">
    <property type="term" value="C:chromosomal region"/>
    <property type="evidence" value="ECO:0007669"/>
    <property type="project" value="UniProtKB-ARBA"/>
</dbReference>
<dbReference type="Pfam" id="PF13832">
    <property type="entry name" value="zf-HC5HC2H_2"/>
    <property type="match status" value="1"/>
</dbReference>
<feature type="compositionally biased region" description="Polar residues" evidence="28">
    <location>
        <begin position="2243"/>
        <end position="2278"/>
    </location>
</feature>
<feature type="region of interest" description="Disordered" evidence="28">
    <location>
        <begin position="2008"/>
        <end position="2168"/>
    </location>
</feature>
<dbReference type="InterPro" id="IPR034732">
    <property type="entry name" value="EPHD"/>
</dbReference>
<feature type="compositionally biased region" description="Basic and acidic residues" evidence="28">
    <location>
        <begin position="1704"/>
        <end position="1745"/>
    </location>
</feature>
<evidence type="ECO:0000256" key="23">
    <source>
        <dbReference type="ARBA" id="ARBA00065668"/>
    </source>
</evidence>
<evidence type="ECO:0000256" key="7">
    <source>
        <dbReference type="ARBA" id="ARBA00022723"/>
    </source>
</evidence>
<feature type="region of interest" description="Disordered" evidence="28">
    <location>
        <begin position="3125"/>
        <end position="3162"/>
    </location>
</feature>
<dbReference type="PROSITE" id="PS50118">
    <property type="entry name" value="HMG_BOX_2"/>
    <property type="match status" value="1"/>
</dbReference>
<evidence type="ECO:0000259" key="29">
    <source>
        <dbReference type="PROSITE" id="PS50016"/>
    </source>
</evidence>
<organism evidence="34 35">
    <name type="scientific">Nezara viridula</name>
    <name type="common">Southern green stink bug</name>
    <name type="synonym">Cimex viridulus</name>
    <dbReference type="NCBI Taxonomy" id="85310"/>
    <lineage>
        <taxon>Eukaryota</taxon>
        <taxon>Metazoa</taxon>
        <taxon>Ecdysozoa</taxon>
        <taxon>Arthropoda</taxon>
        <taxon>Hexapoda</taxon>
        <taxon>Insecta</taxon>
        <taxon>Pterygota</taxon>
        <taxon>Neoptera</taxon>
        <taxon>Paraneoptera</taxon>
        <taxon>Hemiptera</taxon>
        <taxon>Heteroptera</taxon>
        <taxon>Panheteroptera</taxon>
        <taxon>Pentatomomorpha</taxon>
        <taxon>Pentatomoidea</taxon>
        <taxon>Pentatomidae</taxon>
        <taxon>Pentatominae</taxon>
        <taxon>Nezara</taxon>
    </lineage>
</organism>
<dbReference type="SMART" id="SM00508">
    <property type="entry name" value="PostSET"/>
    <property type="match status" value="1"/>
</dbReference>
<feature type="compositionally biased region" description="Basic and acidic residues" evidence="28">
    <location>
        <begin position="1044"/>
        <end position="1057"/>
    </location>
</feature>
<dbReference type="CDD" id="cd15514">
    <property type="entry name" value="PHD6_KMT2C_like"/>
    <property type="match status" value="1"/>
</dbReference>
<feature type="region of interest" description="Disordered" evidence="28">
    <location>
        <begin position="2906"/>
        <end position="2928"/>
    </location>
</feature>
<dbReference type="InterPro" id="IPR019787">
    <property type="entry name" value="Znf_PHD-finger"/>
</dbReference>
<dbReference type="SUPFAM" id="SSF47095">
    <property type="entry name" value="HMG-box"/>
    <property type="match status" value="1"/>
</dbReference>
<dbReference type="PROSITE" id="PS51542">
    <property type="entry name" value="FYRN"/>
    <property type="match status" value="1"/>
</dbReference>
<evidence type="ECO:0000256" key="26">
    <source>
        <dbReference type="PROSITE-ProRule" id="PRU00267"/>
    </source>
</evidence>
<dbReference type="GO" id="GO:0016746">
    <property type="term" value="F:acyltransferase activity"/>
    <property type="evidence" value="ECO:0007669"/>
    <property type="project" value="UniProtKB-KW"/>
</dbReference>
<feature type="domain" description="PHD-type" evidence="33">
    <location>
        <begin position="3617"/>
        <end position="3725"/>
    </location>
</feature>
<dbReference type="InterPro" id="IPR011011">
    <property type="entry name" value="Znf_FYVE_PHD"/>
</dbReference>
<evidence type="ECO:0000256" key="5">
    <source>
        <dbReference type="ARBA" id="ARBA00022679"/>
    </source>
</evidence>
<keyword evidence="9 25" id="KW-0863">Zinc-finger</keyword>
<evidence type="ECO:0000256" key="14">
    <source>
        <dbReference type="ARBA" id="ARBA00023054"/>
    </source>
</evidence>
<dbReference type="InterPro" id="IPR003889">
    <property type="entry name" value="FYrich_C"/>
</dbReference>
<dbReference type="Gene3D" id="3.30.40.10">
    <property type="entry name" value="Zinc/RING finger domain, C3HC4 (zinc finger)"/>
    <property type="match status" value="6"/>
</dbReference>
<dbReference type="CDD" id="cd15513">
    <property type="entry name" value="PHD5_KMT2C_like"/>
    <property type="match status" value="1"/>
</dbReference>
<dbReference type="InterPro" id="IPR001965">
    <property type="entry name" value="Znf_PHD"/>
</dbReference>
<feature type="region of interest" description="Disordered" evidence="28">
    <location>
        <begin position="1208"/>
        <end position="1264"/>
    </location>
</feature>
<dbReference type="Gene3D" id="3.30.160.360">
    <property type="match status" value="1"/>
</dbReference>
<evidence type="ECO:0000259" key="32">
    <source>
        <dbReference type="PROSITE" id="PS50868"/>
    </source>
</evidence>
<sequence>MEEGSGDREGKSGGGEEDMDVGDCSEEEEDEEEDLEMGSSPIQQEQSTIMDITSPASQPYEGLASTLRMVPPTVLSAGKPLQGTSGLKRGPGRPRSRGAGGNTAATPRPIKKPAVGLKLKRWKGLLVSGVYGAAGGKGGGEGDPEGESTSPSQPSTPVDQLKGPIFVDEPLFDEQWPGKLCVLCNLSEHSQLGQGKMMRAECSLEELPRDLPRESLMSPPETPPPIDSFSPRPPLQNRRQKGFAKFRKSVSSGQEPVEELSLVGHIDIPEPSNLIDSGYIYVHEWCAVWCPGVRRDESGQLLGLVVAVAAAATRRCYHCSRYGAGPPCIVPSCNKHFHIPCAAAASAFQHVRTLTLICSQHLDHVANSATMSNVACPSCNSLGNVANLVMCSVCGNHHHGACIGNALHPGLRAGWQCIDCRVCQLCRENEETGRMLVCDYCDKAYHPHCVRPAMSSVPKVGWKCKRCRLCSDCGARTPGGGLSSRWHSNYTVCDSCYQQRNKGFSCPVCHKAYRAAALREMVKCSQCRRFVHGTCDKEADFVSYHRKKEAHPDYQYICLSCKNNSTILYLKRKDSTEDVNMDSALNISQESLATPEDIDVDSERSDDPPFRPSGVGLGKGKPFYASKIAKKKLGLGPGRPKGSGKMSSIALSHFQKRPRYADFGRKRGAKTKMRGIFGVPGLGLQRPLMDSNTKPEDEPGLENKLVLVSSRDKYVLSQDVCVMCGALGQDQEACLIACAQCGQSYHPYCVSVKVTKVMLQRGWRCLDCTVCEGCGQRNDEGRLILCDDCDISYHIYCMDPPLGAVPSGVWKCKWCAHCQTCGSNSPGPNATWQSNFTQCGPCASRTVCPACLELYTDGDLIIKCIHCDRWLHCLCDTISNENEAEACCAQGYTCILCRPNNAALVLPATTPSRAPSPEINLESKATDYYVDGVCLSETGLQLIKTLSMDNGNQPVRRKRPGFRRQDPSVDLSVDDIENEGKDAVYKDGMIWGSKENGPIPSPPEGFTLYTRECGVVVLKRIKKRNLQRLGIGGFTTVKMRSSRFKEDDEHLYPEEKPRRKPRVPKKKSKIAESYPRHLQEAFFGKELLDTTKETSQELESTGDESDEGKLREEEGSDGETLKDILHLPENLLHNDLVNTIMNESADSIKSENLMSESGHEGSGSQKDELCDILGPHFNIESMVRETGLPNMDSKDVEEIFKGVLTDESRNQSHHNQPSPHQQHPVPKSTPTGMASSPLQYPSASPYNSEYSNSPQFSPESSWDDCGSYNRTTSLKMEADESLGRDATISPVLYANINHPEWKKEYPSWNERFKQILKKWRALPSEEKAPYLQRARDNRTNFRSRKQEHDKTLNTKSCREAEQERQWKELQALRQQQQHMLSQTRVQQGTNTKDNYVIMNRVRQVGNAGLVQFSTNEQSPSPHLTQQLQVSTSTQEANLGGLGSPRAQFASGTGGTVKVATPGGTIYRQVRPPQSPFQSPRQPATPQQQQEEVRQLRDLLQRQQVKQEGTETVLSSGVLQGVQMRPQPPRSSLHPQVVHGMEPRVRLVVQQQASRFPGTTQVRLAAPRTQLQDQFLIQRQFAVAAAAQHAHNASAIIRNSSTLVDQTRLQTLPVDQRIQTGGRGEGEEIPESVTAELEKLEEEGGTIGGEADEVSAIFSDLVEDDDELLAEMGPDFNILEYADPELDTVSGGEKTNILDDLEDEVEKKKQVGSSRKEDTARRRSAESINKELTEPRPESKPSEEVNRVSVTSTPPHLPQQISLTGKSGIGQPKIIGSGYQTQFATPTTPLPRMQVLQGGNQVSRGGASFVGNPPPPPPPYPGPPPPYPGQQAAIRGRGVRSHIIPGPASQAQQRRTLLLQEQPLLLEELLEEEKREQEKASVTPSPASSLMSDADFEMLRADVLGSRTTSPPQSQSLGTLNLVGQPPPPPPENIVTEADRQAQIQYEAWLRTTGSAVSQQIRYFETEVQKLRKIRKSLNSKQRQLRKNGNELNEKDAIELQRVTGEQTTLQKHLEAARKQSRQHTMVMQEYQTKQDSKGGGGSAGSASPQSPLLSPAGGGIGGHQSHQPSPQTSSVSPVRHSPAGTPHSQSGDDKSEGSGLPSPRPPPMTPTPPSPHQFHQIRHPSMVSRFARSPEGGLRPRLAPLQTSGFNSPRGMSPQPPSPQTMRLTQQQQLLLQRHQLQQQKQQILEQHPEAGAILSRQLLRQEPQRQYRTFPGPQSPGSQGGSPLYSPRAPPSPMVYQGLQTPTSPMPQFTQPTSPMQSPRLQYAPSSPHQQQYRPNSPMVPSPMRRPSSASPQGEGGGGNPFNPNNPIPIPPEIRRLKLGLKGGSPMWSDKRKRVQPSTSSEKVASLVCVDYNDFEEESPPITPPSKPALIKKTENVKARQSEDTDSELTVYDDIVLVEGCKETNLEVAELRSALEGNVMSTVVSMPMVIDSGQIQMMDVEGELLDDLVVLGVGNGTTDSDCILEVNKDLILDDDVKEDELDDGSPPRARMQGKVLPGGGSHNSPSPESRNNCDIFKKVEEKSKKLEKERKSTDERTVPVQPNIVVSRTPTTFTPVVTQKSIPIADNRQLAMQQAAVASLVQDAVNAAKLAAEAQNLLKSSQANEQHRNAISRGNFVPLSVITSKAADSEPLVNNSIKSDLRKSELSRFQDVDNGQKEMPENKQEHQKFRLENASDLRIINTESSIIKYKTSESVDRHHAHNEINVIKENEETNDKRDHKIVERINHVAPKVENVTLPCVSSSILEAQLTSMLRTSSEPTSNQNFIYAVVNHTVKDQRREENNQDDMRVEGLAAHFQRTVKNEELMLTESDIYKNSRNPHLNKKHGNIYVSSQIKTDTVMVGGKSYKIYQAGPQSSTSDILTLRDDKEEANGRVAHKVNTIERRLSVSNEKAANEMLQQRVVSSSETAEKETHHLSFGGPKAQVVAQKEEPKKFVALATMLLPRNNEEKRVRPGEDSQNVLLKQLLQNTACATTTTASLPIVPSLEAQLARPVPPTPSSLLPSVLNEPPKEIQQPKPQHQIIESPKQETRPHIGPSSLDELLSPPPPPQQLQHHPPSAIQTSPVIKREPVFSLSQPGPVMTPMVDVKREVEVKKEVMSSDEMLSPGLRLDQIDSQPQDIKKLKKRPYHHQKRRQSLGKEMIGGTPKKRPRKSSKVEEDYDSFIDSVMHQLRQTPGMSICEPNLTYNFTGCPPFGAGDMSKVNSCTRLGELRGTYGTAYLPHENDHYNTLPFGDLPPKAPSTPATQRGFYNEEFAPLKLHTAKDDFDDRKYDYNRDRDNDTPDTIISSSSPECIMPEFHPRFPGLQLIDSDNEEERFRLSRFSPDIPIIAPLAIRPKPIRFYSDMDKENETPDGERGRIRESVTVTLTLTSQAADDVLSVLRNLANVLRIPVPATHSITERSSASHRLGIYRLKGKDGKEGAQVDIQSILNGTAKFCRHCDVVIMNNLMRKKASEMPLVARQGEEDLYFCSTSCYMQLALSHPQGPNKEKALTIIDHLETPSKKTKVESTTDCNAVKIEPKKEFKLSSDPSYMTTRGSGKREKQSSAYDKTAVTNSYASHALGKKSPSRYRTWTTATIPPPSARHKKPTDKEITEMLFKSGITVMPLKLPEDSRHCLLCHQVGDGVTDGPARLLNYDVNKWIHLNCALWSDEVYETVNGGLMNVEIALQNGLSVHCAYCNTPGATLKCYKMRCSLVYHLPCAVKDQCVFFKNKTLYCSSHVPKNEKENELTTLSVMRRVYISRDENRQVAAIMHHSEQTSLLRVGSLIFLSVGQLLPHQLQAFHTPNYIYPVGYKIIRMYWSMRTVNKRCRYICSIADVDGKPEFRITVEERGEADMELRDTTPRGVWLKVLEPLAELRKVSSVVQLFSRYVTGEDLFGLTEPAIVRVLESLPGVETLSDYKFKYGRNPLLELPLAVNPTGCARSEGKPKGWKRAHTQRATSLRGGGSGPAFAPSAPLPGELACPYSKQFVHSKSSQYKKMKQEWRNNVFLARSKIQGLGLYAARDLERHTMVIEYIGEIIRSELAETREKQYEAKNRGIYMFRLDEDRVVDATLCGGLARYINHSCSPNCVAETVEVDRDLRIIIFTKRRISRGEELAYDYKFDIEDDQHKIPCMCGAPNCRKWMN</sequence>
<dbReference type="InterPro" id="IPR046341">
    <property type="entry name" value="SET_dom_sf"/>
</dbReference>
<dbReference type="GO" id="GO:0008270">
    <property type="term" value="F:zinc ion binding"/>
    <property type="evidence" value="ECO:0007669"/>
    <property type="project" value="UniProtKB-KW"/>
</dbReference>
<evidence type="ECO:0000256" key="28">
    <source>
        <dbReference type="SAM" id="MobiDB-lite"/>
    </source>
</evidence>
<feature type="region of interest" description="Disordered" evidence="28">
    <location>
        <begin position="593"/>
        <end position="616"/>
    </location>
</feature>
<evidence type="ECO:0000256" key="4">
    <source>
        <dbReference type="ARBA" id="ARBA00022603"/>
    </source>
</evidence>
<keyword evidence="5" id="KW-0808">Transferase</keyword>
<keyword evidence="16" id="KW-0564">Palmitate</keyword>
<feature type="region of interest" description="Disordered" evidence="28">
    <location>
        <begin position="3272"/>
        <end position="3294"/>
    </location>
</feature>
<dbReference type="Gene3D" id="2.170.270.10">
    <property type="entry name" value="SET domain"/>
    <property type="match status" value="1"/>
</dbReference>
<dbReference type="SMART" id="SM00317">
    <property type="entry name" value="SET"/>
    <property type="match status" value="1"/>
</dbReference>
<feature type="compositionally biased region" description="Polar residues" evidence="28">
    <location>
        <begin position="2507"/>
        <end position="2517"/>
    </location>
</feature>
<feature type="compositionally biased region" description="Low complexity" evidence="28">
    <location>
        <begin position="3003"/>
        <end position="3028"/>
    </location>
</feature>
<feature type="compositionally biased region" description="Low complexity" evidence="28">
    <location>
        <begin position="2216"/>
        <end position="2228"/>
    </location>
</feature>
<evidence type="ECO:0000256" key="21">
    <source>
        <dbReference type="ARBA" id="ARBA00023315"/>
    </source>
</evidence>
<dbReference type="Pfam" id="PF00856">
    <property type="entry name" value="SET"/>
    <property type="match status" value="1"/>
</dbReference>
<feature type="domain" description="PHD-type" evidence="29">
    <location>
        <begin position="718"/>
        <end position="771"/>
    </location>
</feature>
<feature type="region of interest" description="Disordered" evidence="28">
    <location>
        <begin position="2995"/>
        <end position="3063"/>
    </location>
</feature>
<name>A0A9P0MU53_NEZVI</name>
<feature type="compositionally biased region" description="Polar residues" evidence="28">
    <location>
        <begin position="2022"/>
        <end position="2033"/>
    </location>
</feature>
<feature type="region of interest" description="Disordered" evidence="28">
    <location>
        <begin position="1905"/>
        <end position="1934"/>
    </location>
</feature>
<keyword evidence="21" id="KW-0012">Acyltransferase</keyword>
<dbReference type="FunFam" id="3.30.40.10:FF:000407">
    <property type="entry name" value="Histone-lysine N-methyltransferase MLL3"/>
    <property type="match status" value="1"/>
</dbReference>
<feature type="region of interest" description="Disordered" evidence="28">
    <location>
        <begin position="1330"/>
        <end position="1358"/>
    </location>
</feature>
<feature type="compositionally biased region" description="Polar residues" evidence="28">
    <location>
        <begin position="3532"/>
        <end position="3541"/>
    </location>
</feature>
<feature type="compositionally biased region" description="Polar residues" evidence="28">
    <location>
        <begin position="1228"/>
        <end position="1260"/>
    </location>
</feature>
<dbReference type="GO" id="GO:0003677">
    <property type="term" value="F:DNA binding"/>
    <property type="evidence" value="ECO:0007669"/>
    <property type="project" value="UniProtKB-UniRule"/>
</dbReference>
<feature type="compositionally biased region" description="Basic residues" evidence="28">
    <location>
        <begin position="3126"/>
        <end position="3140"/>
    </location>
</feature>
<feature type="compositionally biased region" description="Polar residues" evidence="28">
    <location>
        <begin position="1905"/>
        <end position="1918"/>
    </location>
</feature>
<feature type="compositionally biased region" description="Polar residues" evidence="28">
    <location>
        <begin position="1747"/>
        <end position="1764"/>
    </location>
</feature>
<feature type="compositionally biased region" description="Polar residues" evidence="28">
    <location>
        <begin position="148"/>
        <end position="158"/>
    </location>
</feature>
<evidence type="ECO:0000256" key="19">
    <source>
        <dbReference type="ARBA" id="ARBA00023242"/>
    </source>
</evidence>
<keyword evidence="20" id="KW-0449">Lipoprotein</keyword>
<dbReference type="FunFam" id="1.10.30.10:FF:000009">
    <property type="entry name" value="Histone-lysine N-methyltransferase"/>
    <property type="match status" value="1"/>
</dbReference>
<evidence type="ECO:0000256" key="27">
    <source>
        <dbReference type="SAM" id="Coils"/>
    </source>
</evidence>
<evidence type="ECO:0000256" key="3">
    <source>
        <dbReference type="ARBA" id="ARBA00022553"/>
    </source>
</evidence>
<feature type="compositionally biased region" description="Gly residues" evidence="28">
    <location>
        <begin position="132"/>
        <end position="141"/>
    </location>
</feature>
<proteinExistence type="predicted"/>
<feature type="region of interest" description="Disordered" evidence="28">
    <location>
        <begin position="3531"/>
        <end position="3554"/>
    </location>
</feature>
<feature type="region of interest" description="Disordered" evidence="28">
    <location>
        <begin position="2212"/>
        <end position="2318"/>
    </location>
</feature>
<dbReference type="InterPro" id="IPR013083">
    <property type="entry name" value="Znf_RING/FYVE/PHD"/>
</dbReference>
<dbReference type="FunFam" id="3.30.40.10:FF:000002">
    <property type="entry name" value="Histone-lysine N-methyltransferase"/>
    <property type="match status" value="1"/>
</dbReference>
<dbReference type="SMART" id="SM00398">
    <property type="entry name" value="HMG"/>
    <property type="match status" value="1"/>
</dbReference>
<feature type="compositionally biased region" description="Polar residues" evidence="28">
    <location>
        <begin position="40"/>
        <end position="57"/>
    </location>
</feature>
<evidence type="ECO:0000259" key="30">
    <source>
        <dbReference type="PROSITE" id="PS50118"/>
    </source>
</evidence>
<evidence type="ECO:0000256" key="16">
    <source>
        <dbReference type="ARBA" id="ARBA00023139"/>
    </source>
</evidence>
<keyword evidence="15 26" id="KW-0238">DNA-binding</keyword>
<keyword evidence="7" id="KW-0479">Metal-binding</keyword>
<evidence type="ECO:0000256" key="13">
    <source>
        <dbReference type="ARBA" id="ARBA00023015"/>
    </source>
</evidence>
<dbReference type="GO" id="GO:0005700">
    <property type="term" value="C:polytene chromosome"/>
    <property type="evidence" value="ECO:0007669"/>
    <property type="project" value="UniProtKB-ARBA"/>
</dbReference>
<dbReference type="GO" id="GO:0045944">
    <property type="term" value="P:positive regulation of transcription by RNA polymerase II"/>
    <property type="evidence" value="ECO:0007669"/>
    <property type="project" value="TreeGrafter"/>
</dbReference>
<dbReference type="PROSITE" id="PS51543">
    <property type="entry name" value="FYRC"/>
    <property type="match status" value="1"/>
</dbReference>
<evidence type="ECO:0000256" key="11">
    <source>
        <dbReference type="ARBA" id="ARBA00022853"/>
    </source>
</evidence>
<evidence type="ECO:0000256" key="22">
    <source>
        <dbReference type="ARBA" id="ARBA00058707"/>
    </source>
</evidence>
<feature type="region of interest" description="Disordered" evidence="28">
    <location>
        <begin position="1800"/>
        <end position="1835"/>
    </location>
</feature>
<dbReference type="Pfam" id="PF05965">
    <property type="entry name" value="FYRC"/>
    <property type="match status" value="1"/>
</dbReference>
<dbReference type="FunFam" id="3.30.160.360:FF:000001">
    <property type="entry name" value="Histone-lysine N-methyltransferase"/>
    <property type="match status" value="1"/>
</dbReference>
<feature type="region of interest" description="Disordered" evidence="28">
    <location>
        <begin position="3926"/>
        <end position="3954"/>
    </location>
</feature>
<evidence type="ECO:0000256" key="1">
    <source>
        <dbReference type="ARBA" id="ARBA00004123"/>
    </source>
</evidence>
<feature type="domain" description="SET" evidence="31">
    <location>
        <begin position="3991"/>
        <end position="4107"/>
    </location>
</feature>
<dbReference type="FunFam" id="3.30.40.10:FF:000548">
    <property type="entry name" value="Putative Histone-lysine N-methyltransferase MLL3"/>
    <property type="match status" value="1"/>
</dbReference>
<feature type="compositionally biased region" description="Pro residues" evidence="28">
    <location>
        <begin position="2102"/>
        <end position="2115"/>
    </location>
</feature>
<feature type="compositionally biased region" description="Low complexity" evidence="28">
    <location>
        <begin position="2044"/>
        <end position="2055"/>
    </location>
</feature>
<keyword evidence="12" id="KW-0007">Acetylation</keyword>
<accession>A0A9P0MU53</accession>
<dbReference type="InterPro" id="IPR036910">
    <property type="entry name" value="HMG_box_dom_sf"/>
</dbReference>
<dbReference type="InterPro" id="IPR001214">
    <property type="entry name" value="SET_dom"/>
</dbReference>
<evidence type="ECO:0000259" key="33">
    <source>
        <dbReference type="PROSITE" id="PS51805"/>
    </source>
</evidence>
<feature type="region of interest" description="Disordered" evidence="28">
    <location>
        <begin position="1435"/>
        <end position="1455"/>
    </location>
</feature>
<gene>
    <name evidence="34" type="ORF">NEZAVI_LOCUS15034</name>
</gene>
<keyword evidence="10" id="KW-0862">Zinc</keyword>
<dbReference type="Proteomes" id="UP001152798">
    <property type="component" value="Chromosome 7"/>
</dbReference>
<dbReference type="CDD" id="cd19171">
    <property type="entry name" value="SET_KMT2C_2D"/>
    <property type="match status" value="1"/>
</dbReference>
<protein>
    <recommendedName>
        <fullName evidence="24">Histone-lysine N-methyltransferase 2C</fullName>
    </recommendedName>
</protein>
<evidence type="ECO:0000256" key="20">
    <source>
        <dbReference type="ARBA" id="ARBA00023288"/>
    </source>
</evidence>
<dbReference type="GO" id="GO:0042800">
    <property type="term" value="F:histone H3K4 methyltransferase activity"/>
    <property type="evidence" value="ECO:0007669"/>
    <property type="project" value="UniProtKB-ARBA"/>
</dbReference>
<evidence type="ECO:0000256" key="17">
    <source>
        <dbReference type="ARBA" id="ARBA00023159"/>
    </source>
</evidence>
<keyword evidence="17" id="KW-0010">Activator</keyword>
<dbReference type="SUPFAM" id="SSF57903">
    <property type="entry name" value="FYVE/PHD zinc finger"/>
    <property type="match status" value="6"/>
</dbReference>
<dbReference type="CDD" id="cd15509">
    <property type="entry name" value="PHD1_KMT2C_like"/>
    <property type="match status" value="1"/>
</dbReference>
<comment type="subunit">
    <text evidence="23">Component of the MLL3 complex (also named ASCOM complex), at least composed of catalytic subunit KMT2C/MLL3, ASH2L, RBBP5, WDR5, NCOA6, DPY30, KDM6A, PAXIP1/PTIP, PAGR1 and alpha- and beta-tubulin. Forms a core complex with the evolutionary conserved subcomplex WRAD composed of WDR5, RBBP5, ASH2L/ASH2 and DPY30 subunits; WRAD differentially stimulates the methyltransferase activity. Interacts (via WIN motif) with WDR5.</text>
</comment>
<feature type="domain" description="HMG box" evidence="30">
    <location>
        <begin position="1283"/>
        <end position="1349"/>
    </location>
</feature>
<dbReference type="FunFam" id="2.170.270.10:FF:000003">
    <property type="entry name" value="Histone-lysine N-methyltransferase"/>
    <property type="match status" value="1"/>
</dbReference>
<dbReference type="Gene3D" id="1.10.30.10">
    <property type="entry name" value="High mobility group box domain"/>
    <property type="match status" value="1"/>
</dbReference>
<feature type="compositionally biased region" description="Basic and acidic residues" evidence="28">
    <location>
        <begin position="1"/>
        <end position="11"/>
    </location>
</feature>
<dbReference type="Pfam" id="PF00628">
    <property type="entry name" value="PHD"/>
    <property type="match status" value="3"/>
</dbReference>
<evidence type="ECO:0000313" key="34">
    <source>
        <dbReference type="EMBL" id="CAH1407273.1"/>
    </source>
</evidence>
<dbReference type="PROSITE" id="PS50868">
    <property type="entry name" value="POST_SET"/>
    <property type="match status" value="1"/>
</dbReference>
<dbReference type="SMART" id="SM00541">
    <property type="entry name" value="FYRN"/>
    <property type="match status" value="1"/>
</dbReference>
<evidence type="ECO:0000256" key="10">
    <source>
        <dbReference type="ARBA" id="ARBA00022833"/>
    </source>
</evidence>
<feature type="region of interest" description="Disordered" evidence="28">
    <location>
        <begin position="132"/>
        <end position="160"/>
    </location>
</feature>
<evidence type="ECO:0000313" key="35">
    <source>
        <dbReference type="Proteomes" id="UP001152798"/>
    </source>
</evidence>
<dbReference type="InterPro" id="IPR003616">
    <property type="entry name" value="Post-SET_dom"/>
</dbReference>
<dbReference type="GO" id="GO:0003713">
    <property type="term" value="F:transcription coactivator activity"/>
    <property type="evidence" value="ECO:0007669"/>
    <property type="project" value="TreeGrafter"/>
</dbReference>